<evidence type="ECO:0000256" key="7">
    <source>
        <dbReference type="SAM" id="Phobius"/>
    </source>
</evidence>
<evidence type="ECO:0000256" key="4">
    <source>
        <dbReference type="ARBA" id="ARBA00022692"/>
    </source>
</evidence>
<evidence type="ECO:0000256" key="1">
    <source>
        <dbReference type="ARBA" id="ARBA00004651"/>
    </source>
</evidence>
<evidence type="ECO:0000256" key="6">
    <source>
        <dbReference type="ARBA" id="ARBA00023136"/>
    </source>
</evidence>
<evidence type="ECO:0000259" key="8">
    <source>
        <dbReference type="PROSITE" id="PS50850"/>
    </source>
</evidence>
<dbReference type="InterPro" id="IPR005828">
    <property type="entry name" value="MFS_sugar_transport-like"/>
</dbReference>
<dbReference type="InterPro" id="IPR020846">
    <property type="entry name" value="MFS_dom"/>
</dbReference>
<feature type="transmembrane region" description="Helical" evidence="7">
    <location>
        <begin position="310"/>
        <end position="329"/>
    </location>
</feature>
<feature type="transmembrane region" description="Helical" evidence="7">
    <location>
        <begin position="54"/>
        <end position="75"/>
    </location>
</feature>
<reference evidence="9 10" key="1">
    <citation type="submission" date="2015-11" db="EMBL/GenBank/DDBJ databases">
        <title>Exploring the genomic traits of fungus-feeding bacterial genus Collimonas.</title>
        <authorList>
            <person name="Song C."/>
            <person name="Schmidt R."/>
            <person name="de Jager V."/>
            <person name="Krzyzanowska D."/>
            <person name="Jongedijk E."/>
            <person name="Cankar K."/>
            <person name="Beekwilder J."/>
            <person name="van Veen A."/>
            <person name="de Boer W."/>
            <person name="van Veen J.A."/>
            <person name="Garbeva P."/>
        </authorList>
    </citation>
    <scope>NUCLEOTIDE SEQUENCE [LARGE SCALE GENOMIC DNA]</scope>
    <source>
        <strain evidence="9 10">Ter6</strain>
    </source>
</reference>
<dbReference type="RefSeq" id="WP_061538571.1">
    <property type="nucleotide sequence ID" value="NZ_CP013232.1"/>
</dbReference>
<sequence>MASTIKVTSSERRKVLLGSSLGTAFEWYDFHLYGTLAPVIAKHFFSGVSESTGFIFALLTFAAGFIGRPFGSLVFGRLGDMIGRKATFLITIILMALPTFFVGLLPGYETLGVAAPIILIAFRVLQGLAAGGEYGGALVYVAEHSPPGRRGQDTSWINAMGAMGIILALAVVFIVRTAIGEDAFSAWAWRLPFLLSLVLFGISMWIRMTLKESPVFAEMKAAGKVSNSPIKEAFGSASNIKLAVLIALGGPAAVGVMAYTSQFYTQFFLAKTLKIDAVIINEIVIIALLISTPAYIAFGWLSDCIGRKPVVMCGALIAIFTIQPAFHGLTHYGNRVLEDVQGKSPVVISADQEECSFQFALLAGKKFKSSCDVAHGVLSDQMVSYERKSVAKGTPASVQIGEQVIASFDGRSMSDGDFDKKKKAFEGEVKAALTSQGYPKSANSSEINKPMLIAIVTFLLILYAAVYSPIGAWMVELFPSRIRYTAISLPYNVGAGWVGGFMPATAFAMVAANGNVYYGLWYPIVVLGVALIIGTFFLPETRNVELNTVGVESEKT</sequence>
<feature type="domain" description="Major facilitator superfamily (MFS) profile" evidence="8">
    <location>
        <begin position="15"/>
        <end position="542"/>
    </location>
</feature>
<comment type="subcellular location">
    <subcellularLocation>
        <location evidence="1">Cell membrane</location>
        <topology evidence="1">Multi-pass membrane protein</topology>
    </subcellularLocation>
</comment>
<dbReference type="PROSITE" id="PS00217">
    <property type="entry name" value="SUGAR_TRANSPORT_2"/>
    <property type="match status" value="1"/>
</dbReference>
<evidence type="ECO:0000256" key="3">
    <source>
        <dbReference type="ARBA" id="ARBA00022475"/>
    </source>
</evidence>
<dbReference type="Pfam" id="PF00083">
    <property type="entry name" value="Sugar_tr"/>
    <property type="match status" value="2"/>
</dbReference>
<organism evidence="9">
    <name type="scientific">Collimonas fungivorans</name>
    <dbReference type="NCBI Taxonomy" id="158899"/>
    <lineage>
        <taxon>Bacteria</taxon>
        <taxon>Pseudomonadati</taxon>
        <taxon>Pseudomonadota</taxon>
        <taxon>Betaproteobacteria</taxon>
        <taxon>Burkholderiales</taxon>
        <taxon>Oxalobacteraceae</taxon>
        <taxon>Collimonas</taxon>
    </lineage>
</organism>
<protein>
    <submittedName>
        <fullName evidence="9">Sugar (And other) transporter family protein</fullName>
    </submittedName>
</protein>
<evidence type="ECO:0000256" key="2">
    <source>
        <dbReference type="ARBA" id="ARBA00022448"/>
    </source>
</evidence>
<feature type="transmembrane region" description="Helical" evidence="7">
    <location>
        <begin position="491"/>
        <end position="512"/>
    </location>
</feature>
<dbReference type="EMBL" id="CP013232">
    <property type="protein sequence ID" value="AMO93223.1"/>
    <property type="molecule type" value="Genomic_DNA"/>
</dbReference>
<dbReference type="PATRIC" id="fig|158899.10.peg.500"/>
<dbReference type="InterPro" id="IPR005829">
    <property type="entry name" value="Sugar_transporter_CS"/>
</dbReference>
<feature type="transmembrane region" description="Helical" evidence="7">
    <location>
        <begin position="87"/>
        <end position="108"/>
    </location>
</feature>
<feature type="transmembrane region" description="Helical" evidence="7">
    <location>
        <begin position="154"/>
        <end position="175"/>
    </location>
</feature>
<keyword evidence="3" id="KW-1003">Cell membrane</keyword>
<dbReference type="AlphaFoldDB" id="A0A127P637"/>
<dbReference type="OrthoDB" id="6766492at2"/>
<dbReference type="Proteomes" id="UP000072421">
    <property type="component" value="Chromosome"/>
</dbReference>
<feature type="transmembrane region" description="Helical" evidence="7">
    <location>
        <begin position="518"/>
        <end position="538"/>
    </location>
</feature>
<evidence type="ECO:0000256" key="5">
    <source>
        <dbReference type="ARBA" id="ARBA00022989"/>
    </source>
</evidence>
<dbReference type="GO" id="GO:0022857">
    <property type="term" value="F:transmembrane transporter activity"/>
    <property type="evidence" value="ECO:0007669"/>
    <property type="project" value="InterPro"/>
</dbReference>
<dbReference type="PROSITE" id="PS50850">
    <property type="entry name" value="MFS"/>
    <property type="match status" value="1"/>
</dbReference>
<accession>A0A127P637</accession>
<dbReference type="Gene3D" id="1.20.1250.20">
    <property type="entry name" value="MFS general substrate transporter like domains"/>
    <property type="match status" value="2"/>
</dbReference>
<dbReference type="GO" id="GO:0005886">
    <property type="term" value="C:plasma membrane"/>
    <property type="evidence" value="ECO:0007669"/>
    <property type="project" value="UniProtKB-SubCell"/>
</dbReference>
<keyword evidence="2" id="KW-0813">Transport</keyword>
<dbReference type="SUPFAM" id="SSF103473">
    <property type="entry name" value="MFS general substrate transporter"/>
    <property type="match status" value="1"/>
</dbReference>
<dbReference type="InterPro" id="IPR036259">
    <property type="entry name" value="MFS_trans_sf"/>
</dbReference>
<dbReference type="PANTHER" id="PTHR43045">
    <property type="entry name" value="SHIKIMATE TRANSPORTER"/>
    <property type="match status" value="1"/>
</dbReference>
<evidence type="ECO:0000313" key="9">
    <source>
        <dbReference type="EMBL" id="AMO93223.1"/>
    </source>
</evidence>
<dbReference type="PANTHER" id="PTHR43045:SF7">
    <property type="entry name" value="MAJOR FACILITATOR SUPERFAMILY TRANSPORTER"/>
    <property type="match status" value="1"/>
</dbReference>
<feature type="transmembrane region" description="Helical" evidence="7">
    <location>
        <begin position="451"/>
        <end position="470"/>
    </location>
</feature>
<feature type="transmembrane region" description="Helical" evidence="7">
    <location>
        <begin position="114"/>
        <end position="142"/>
    </location>
</feature>
<evidence type="ECO:0000313" key="10">
    <source>
        <dbReference type="Proteomes" id="UP000072421"/>
    </source>
</evidence>
<keyword evidence="6 7" id="KW-0472">Membrane</keyword>
<feature type="transmembrane region" description="Helical" evidence="7">
    <location>
        <begin position="279"/>
        <end position="298"/>
    </location>
</feature>
<keyword evidence="4 7" id="KW-0812">Transmembrane</keyword>
<keyword evidence="5 7" id="KW-1133">Transmembrane helix</keyword>
<proteinExistence type="predicted"/>
<gene>
    <name evidence="9" type="ORF">CFter6_0494</name>
</gene>
<feature type="transmembrane region" description="Helical" evidence="7">
    <location>
        <begin position="187"/>
        <end position="206"/>
    </location>
</feature>
<name>A0A127P637_9BURK</name>
<feature type="transmembrane region" description="Helical" evidence="7">
    <location>
        <begin position="240"/>
        <end position="259"/>
    </location>
</feature>